<sequence>MDKSDNTYIYQAPRSDAYSRMSPPTPVGNSSMYREGANSFEAALNRVRAHQTDVREVDTDLEPEVESVDSEEGGELELGSDDELESGVLQQAAERPAAVSKEAVASVKLKVAGMNDLLESRLSDSSGAGLESALGGGISAAPSMNAESVQTVATSGTNLHGPLTAESVASLMLRQERIAGAHNGQWNFGVLGGQAGVTALQLQRSLQGGWRVRVSFDESGQLDEKMHAEALKASLIESGHRVDSVTFTPAGDELSLND</sequence>
<protein>
    <submittedName>
        <fullName evidence="2">Uncharacterized protein</fullName>
    </submittedName>
</protein>
<dbReference type="AlphaFoldDB" id="A0A2Z2NSF6"/>
<feature type="region of interest" description="Disordered" evidence="1">
    <location>
        <begin position="51"/>
        <end position="82"/>
    </location>
</feature>
<feature type="region of interest" description="Disordered" evidence="1">
    <location>
        <begin position="1"/>
        <end position="33"/>
    </location>
</feature>
<dbReference type="Proteomes" id="UP000250079">
    <property type="component" value="Chromosome"/>
</dbReference>
<proteinExistence type="predicted"/>
<organism evidence="2 3">
    <name type="scientific">Granulosicoccus antarcticus IMCC3135</name>
    <dbReference type="NCBI Taxonomy" id="1192854"/>
    <lineage>
        <taxon>Bacteria</taxon>
        <taxon>Pseudomonadati</taxon>
        <taxon>Pseudomonadota</taxon>
        <taxon>Gammaproteobacteria</taxon>
        <taxon>Chromatiales</taxon>
        <taxon>Granulosicoccaceae</taxon>
        <taxon>Granulosicoccus</taxon>
    </lineage>
</organism>
<reference evidence="2 3" key="1">
    <citation type="submission" date="2016-12" db="EMBL/GenBank/DDBJ databases">
        <authorList>
            <person name="Song W.-J."/>
            <person name="Kurnit D.M."/>
        </authorList>
    </citation>
    <scope>NUCLEOTIDE SEQUENCE [LARGE SCALE GENOMIC DNA]</scope>
    <source>
        <strain evidence="2 3">IMCC3135</strain>
    </source>
</reference>
<evidence type="ECO:0000313" key="2">
    <source>
        <dbReference type="EMBL" id="ASJ70507.1"/>
    </source>
</evidence>
<accession>A0A2Z2NSF6</accession>
<evidence type="ECO:0000256" key="1">
    <source>
        <dbReference type="SAM" id="MobiDB-lite"/>
    </source>
</evidence>
<feature type="compositionally biased region" description="Acidic residues" evidence="1">
    <location>
        <begin position="59"/>
        <end position="82"/>
    </location>
</feature>
<dbReference type="EMBL" id="CP018632">
    <property type="protein sequence ID" value="ASJ70507.1"/>
    <property type="molecule type" value="Genomic_DNA"/>
</dbReference>
<evidence type="ECO:0000313" key="3">
    <source>
        <dbReference type="Proteomes" id="UP000250079"/>
    </source>
</evidence>
<gene>
    <name evidence="2" type="ORF">IMCC3135_01965</name>
</gene>
<dbReference type="RefSeq" id="WP_088916047.1">
    <property type="nucleotide sequence ID" value="NZ_CP018632.1"/>
</dbReference>
<dbReference type="KEGG" id="gai:IMCC3135_01965"/>
<keyword evidence="3" id="KW-1185">Reference proteome</keyword>
<name>A0A2Z2NSF6_9GAMM</name>